<dbReference type="AlphaFoldDB" id="A0A8J4SJ89"/>
<keyword evidence="7" id="KW-1185">Reference proteome</keyword>
<dbReference type="EMBL" id="LUCH01013516">
    <property type="protein sequence ID" value="KAF5395415.1"/>
    <property type="molecule type" value="Genomic_DNA"/>
</dbReference>
<evidence type="ECO:0000256" key="2">
    <source>
        <dbReference type="ARBA" id="ARBA00022771"/>
    </source>
</evidence>
<dbReference type="OrthoDB" id="410307at2759"/>
<evidence type="ECO:0000256" key="4">
    <source>
        <dbReference type="PROSITE-ProRule" id="PRU00723"/>
    </source>
</evidence>
<feature type="zinc finger region" description="C3H1-type" evidence="4">
    <location>
        <begin position="3"/>
        <end position="31"/>
    </location>
</feature>
<dbReference type="Gene3D" id="4.10.1000.10">
    <property type="entry name" value="Zinc finger, CCCH-type"/>
    <property type="match status" value="1"/>
</dbReference>
<dbReference type="Pfam" id="PF00642">
    <property type="entry name" value="zf-CCCH"/>
    <property type="match status" value="1"/>
</dbReference>
<evidence type="ECO:0000259" key="5">
    <source>
        <dbReference type="PROSITE" id="PS50103"/>
    </source>
</evidence>
<keyword evidence="1 4" id="KW-0479">Metal-binding</keyword>
<dbReference type="SMART" id="SM00356">
    <property type="entry name" value="ZnF_C3H1"/>
    <property type="match status" value="2"/>
</dbReference>
<feature type="zinc finger region" description="C3H1-type" evidence="4">
    <location>
        <begin position="35"/>
        <end position="58"/>
    </location>
</feature>
<gene>
    <name evidence="6" type="ORF">PHET_12248</name>
</gene>
<protein>
    <recommendedName>
        <fullName evidence="5">C3H1-type domain-containing protein</fullName>
    </recommendedName>
</protein>
<evidence type="ECO:0000313" key="6">
    <source>
        <dbReference type="EMBL" id="KAF5395415.1"/>
    </source>
</evidence>
<name>A0A8J4SJ89_9TREM</name>
<organism evidence="6 7">
    <name type="scientific">Paragonimus heterotremus</name>
    <dbReference type="NCBI Taxonomy" id="100268"/>
    <lineage>
        <taxon>Eukaryota</taxon>
        <taxon>Metazoa</taxon>
        <taxon>Spiralia</taxon>
        <taxon>Lophotrochozoa</taxon>
        <taxon>Platyhelminthes</taxon>
        <taxon>Trematoda</taxon>
        <taxon>Digenea</taxon>
        <taxon>Plagiorchiida</taxon>
        <taxon>Troglotremata</taxon>
        <taxon>Troglotrematidae</taxon>
        <taxon>Paragonimus</taxon>
    </lineage>
</organism>
<sequence>MSDPEKKICRYFNTLGGCWYGDSCKFLHIPNKKPPCKFYGSSSGCRYGESCHFSHDRTPFKSVENFNNPPVELMKEVSRFLYNVCWSVANIPRFRTLITSDWNHTVFKHTFV</sequence>
<reference evidence="6" key="1">
    <citation type="submission" date="2019-05" db="EMBL/GenBank/DDBJ databases">
        <title>Annotation for the trematode Paragonimus heterotremus.</title>
        <authorList>
            <person name="Choi Y.-J."/>
        </authorList>
    </citation>
    <scope>NUCLEOTIDE SEQUENCE</scope>
    <source>
        <strain evidence="6">LC</strain>
    </source>
</reference>
<dbReference type="InterPro" id="IPR036855">
    <property type="entry name" value="Znf_CCCH_sf"/>
</dbReference>
<dbReference type="InterPro" id="IPR041367">
    <property type="entry name" value="Znf-CCCH_4"/>
</dbReference>
<feature type="domain" description="C3H1-type" evidence="5">
    <location>
        <begin position="35"/>
        <end position="58"/>
    </location>
</feature>
<proteinExistence type="predicted"/>
<keyword evidence="3 4" id="KW-0862">Zinc</keyword>
<evidence type="ECO:0000256" key="1">
    <source>
        <dbReference type="ARBA" id="ARBA00022723"/>
    </source>
</evidence>
<dbReference type="InterPro" id="IPR000571">
    <property type="entry name" value="Znf_CCCH"/>
</dbReference>
<accession>A0A8J4SJ89</accession>
<dbReference type="GO" id="GO:0008270">
    <property type="term" value="F:zinc ion binding"/>
    <property type="evidence" value="ECO:0007669"/>
    <property type="project" value="UniProtKB-KW"/>
</dbReference>
<comment type="caution">
    <text evidence="6">The sequence shown here is derived from an EMBL/GenBank/DDBJ whole genome shotgun (WGS) entry which is preliminary data.</text>
</comment>
<dbReference type="Proteomes" id="UP000748531">
    <property type="component" value="Unassembled WGS sequence"/>
</dbReference>
<keyword evidence="2 4" id="KW-0863">Zinc-finger</keyword>
<evidence type="ECO:0000256" key="3">
    <source>
        <dbReference type="ARBA" id="ARBA00022833"/>
    </source>
</evidence>
<dbReference type="SUPFAM" id="SSF90229">
    <property type="entry name" value="CCCH zinc finger"/>
    <property type="match status" value="2"/>
</dbReference>
<dbReference type="PROSITE" id="PS50103">
    <property type="entry name" value="ZF_C3H1"/>
    <property type="match status" value="2"/>
</dbReference>
<feature type="domain" description="C3H1-type" evidence="5">
    <location>
        <begin position="3"/>
        <end position="31"/>
    </location>
</feature>
<evidence type="ECO:0000313" key="7">
    <source>
        <dbReference type="Proteomes" id="UP000748531"/>
    </source>
</evidence>
<dbReference type="Pfam" id="PF18044">
    <property type="entry name" value="zf-CCCH_4"/>
    <property type="match status" value="1"/>
</dbReference>